<dbReference type="AlphaFoldDB" id="A0A2C6AW49"/>
<dbReference type="EMBL" id="NIRJ01000001">
    <property type="protein sequence ID" value="PHH96180.1"/>
    <property type="molecule type" value="Genomic_DNA"/>
</dbReference>
<dbReference type="SUPFAM" id="SSF52218">
    <property type="entry name" value="Flavoproteins"/>
    <property type="match status" value="1"/>
</dbReference>
<dbReference type="InterPro" id="IPR008254">
    <property type="entry name" value="Flavodoxin/NO_synth"/>
</dbReference>
<proteinExistence type="predicted"/>
<gene>
    <name evidence="2" type="ORF">CA840_01660</name>
</gene>
<dbReference type="PANTHER" id="PTHR39201:SF1">
    <property type="entry name" value="FLAVODOXIN-LIKE DOMAIN-CONTAINING PROTEIN"/>
    <property type="match status" value="1"/>
</dbReference>
<accession>A0A2C6AW49</accession>
<feature type="domain" description="Flavodoxin-like" evidence="1">
    <location>
        <begin position="12"/>
        <end position="160"/>
    </location>
</feature>
<dbReference type="Gene3D" id="3.40.50.360">
    <property type="match status" value="1"/>
</dbReference>
<reference evidence="2 3" key="1">
    <citation type="submission" date="2017-06" db="EMBL/GenBank/DDBJ databases">
        <title>Draft genome sequence of Fusobacterium nucleatum subsp. polymorphum KCOM 1002 (=ChDC F175).</title>
        <authorList>
            <person name="Kook J.-K."/>
            <person name="Park S.-N."/>
            <person name="Lim Y.K."/>
            <person name="Roh H."/>
        </authorList>
    </citation>
    <scope>NUCLEOTIDE SEQUENCE [LARGE SCALE GENOMIC DNA]</scope>
    <source>
        <strain evidence="3">KCOM 1002 (ChDC F175)</strain>
    </source>
</reference>
<protein>
    <submittedName>
        <fullName evidence="2">Flavodoxin</fullName>
    </submittedName>
</protein>
<organism evidence="2 3">
    <name type="scientific">Fusobacterium nucleatum subsp. polymorphum</name>
    <name type="common">Fusobacterium polymorphum</name>
    <dbReference type="NCBI Taxonomy" id="76857"/>
    <lineage>
        <taxon>Bacteria</taxon>
        <taxon>Fusobacteriati</taxon>
        <taxon>Fusobacteriota</taxon>
        <taxon>Fusobacteriia</taxon>
        <taxon>Fusobacteriales</taxon>
        <taxon>Fusobacteriaceae</taxon>
        <taxon>Fusobacterium</taxon>
    </lineage>
</organism>
<dbReference type="GO" id="GO:0010181">
    <property type="term" value="F:FMN binding"/>
    <property type="evidence" value="ECO:0007669"/>
    <property type="project" value="InterPro"/>
</dbReference>
<dbReference type="InterPro" id="IPR029039">
    <property type="entry name" value="Flavoprotein-like_sf"/>
</dbReference>
<dbReference type="Proteomes" id="UP000225199">
    <property type="component" value="Unassembled WGS sequence"/>
</dbReference>
<name>A0A2C6AW49_FUSNP</name>
<dbReference type="PANTHER" id="PTHR39201">
    <property type="entry name" value="EXPORTED PROTEIN-RELATED"/>
    <property type="match status" value="1"/>
</dbReference>
<comment type="caution">
    <text evidence="2">The sequence shown here is derived from an EMBL/GenBank/DDBJ whole genome shotgun (WGS) entry which is preliminary data.</text>
</comment>
<dbReference type="Pfam" id="PF12682">
    <property type="entry name" value="Flavodoxin_4"/>
    <property type="match status" value="1"/>
</dbReference>
<evidence type="ECO:0000259" key="1">
    <source>
        <dbReference type="Pfam" id="PF12682"/>
    </source>
</evidence>
<sequence length="165" mass="19212">MNQIKRRFIMAKPLIVYYSLGGKTKKVVDILQKFTNADIYEIELEKPYTKLTAYTIGLGHCKTEYEPPIKNEIDLSAYNKIFIGGPAWWFTYAPPINSFIKKYDLSDKIIYPFGTATSNFGGYFERFNKECKAKEIKKPLKILRSTLNKGLEEAVKLWIDEEYNK</sequence>
<evidence type="ECO:0000313" key="3">
    <source>
        <dbReference type="Proteomes" id="UP000225199"/>
    </source>
</evidence>
<evidence type="ECO:0000313" key="2">
    <source>
        <dbReference type="EMBL" id="PHH96180.1"/>
    </source>
</evidence>